<keyword evidence="3" id="KW-0732">Signal</keyword>
<dbReference type="Gene3D" id="2.60.40.200">
    <property type="entry name" value="Superoxide dismutase, copper/zinc binding domain"/>
    <property type="match status" value="1"/>
</dbReference>
<evidence type="ECO:0000313" key="5">
    <source>
        <dbReference type="EMBL" id="PTM81215.1"/>
    </source>
</evidence>
<dbReference type="PANTHER" id="PTHR10003">
    <property type="entry name" value="SUPEROXIDE DISMUTASE CU-ZN -RELATED"/>
    <property type="match status" value="1"/>
</dbReference>
<feature type="chain" id="PRO_5046444149" description="Superoxide dismutase [Cu-Zn]" evidence="3">
    <location>
        <begin position="25"/>
        <end position="195"/>
    </location>
</feature>
<dbReference type="PROSITE" id="PS00332">
    <property type="entry name" value="SOD_CU_ZN_2"/>
    <property type="match status" value="1"/>
</dbReference>
<gene>
    <name evidence="5" type="ORF">C8J29_101149</name>
</gene>
<dbReference type="InterPro" id="IPR001424">
    <property type="entry name" value="SOD_Cu_Zn_dom"/>
</dbReference>
<comment type="catalytic activity">
    <reaction evidence="2">
        <text>2 superoxide + 2 H(+) = H2O2 + O2</text>
        <dbReference type="Rhea" id="RHEA:20696"/>
        <dbReference type="ChEBI" id="CHEBI:15378"/>
        <dbReference type="ChEBI" id="CHEBI:15379"/>
        <dbReference type="ChEBI" id="CHEBI:16240"/>
        <dbReference type="ChEBI" id="CHEBI:18421"/>
        <dbReference type="EC" id="1.15.1.1"/>
    </reaction>
</comment>
<dbReference type="InterPro" id="IPR018152">
    <property type="entry name" value="SOD_Cu/Zn_BS"/>
</dbReference>
<accession>A0ABX5JFA9</accession>
<keyword evidence="6" id="KW-1185">Reference proteome</keyword>
<evidence type="ECO:0000313" key="6">
    <source>
        <dbReference type="Proteomes" id="UP000240800"/>
    </source>
</evidence>
<dbReference type="Pfam" id="PF00080">
    <property type="entry name" value="Sod_Cu"/>
    <property type="match status" value="1"/>
</dbReference>
<comment type="similarity">
    <text evidence="1 2">Belongs to the Cu-Zn superoxide dismutase family.</text>
</comment>
<dbReference type="SUPFAM" id="SSF49329">
    <property type="entry name" value="Cu,Zn superoxide dismutase-like"/>
    <property type="match status" value="1"/>
</dbReference>
<reference evidence="5 6" key="1">
    <citation type="submission" date="2018-04" db="EMBL/GenBank/DDBJ databases">
        <title>Genomic Encyclopedia of Type Strains, Phase III (KMG-III): the genomes of soil and plant-associated and newly described type strains.</title>
        <authorList>
            <person name="Whitman W."/>
        </authorList>
    </citation>
    <scope>NUCLEOTIDE SEQUENCE [LARGE SCALE GENOMIC DNA]</scope>
    <source>
        <strain evidence="5 6">JA192</strain>
    </source>
</reference>
<dbReference type="InterPro" id="IPR024134">
    <property type="entry name" value="SOD_Cu/Zn_/chaperone"/>
</dbReference>
<dbReference type="RefSeq" id="WP_069330323.1">
    <property type="nucleotide sequence ID" value="NZ_MABH01000029.1"/>
</dbReference>
<protein>
    <recommendedName>
        <fullName evidence="2">Superoxide dismutase [Cu-Zn]</fullName>
        <ecNumber evidence="2">1.15.1.1</ecNumber>
    </recommendedName>
</protein>
<name>A0ABX5JFA9_9RHOB</name>
<comment type="caution">
    <text evidence="5">The sequence shown here is derived from an EMBL/GenBank/DDBJ whole genome shotgun (WGS) entry which is preliminary data.</text>
</comment>
<comment type="function">
    <text evidence="2">Destroys radicals which are normally produced within the cells and which are toxic to biological systems.</text>
</comment>
<evidence type="ECO:0000256" key="2">
    <source>
        <dbReference type="RuleBase" id="RU000393"/>
    </source>
</evidence>
<proteinExistence type="inferred from homology"/>
<sequence length="195" mass="20177">MSRTIAIAAAALLAAPALAWPALAQPALAQDVPSRAQNSEDAPGQPGYAERTATFMSVEGTPLGKATIAPLPHGVLFTLDLQGLPPESWLGFHIHETGECDAGTGFESAGGHFSISDTDHGLMMEEGPHSGDMPNQYVGADGILRAQVFNTFVQLGGENASDLTGRALMLHSGPDDYVSQPAGDAGDRLACAVIE</sequence>
<feature type="domain" description="Superoxide dismutase copper/zinc binding" evidence="4">
    <location>
        <begin position="74"/>
        <end position="194"/>
    </location>
</feature>
<comment type="cofactor">
    <cofactor evidence="2">
        <name>Zn(2+)</name>
        <dbReference type="ChEBI" id="CHEBI:29105"/>
    </cofactor>
    <text evidence="2">Binds 1 zinc ion per subunit.</text>
</comment>
<dbReference type="CDD" id="cd00305">
    <property type="entry name" value="Cu-Zn_Superoxide_Dismutase"/>
    <property type="match status" value="1"/>
</dbReference>
<keyword evidence="2" id="KW-0560">Oxidoreductase</keyword>
<keyword evidence="2" id="KW-0479">Metal-binding</keyword>
<evidence type="ECO:0000256" key="1">
    <source>
        <dbReference type="ARBA" id="ARBA00010457"/>
    </source>
</evidence>
<dbReference type="Proteomes" id="UP000240800">
    <property type="component" value="Unassembled WGS sequence"/>
</dbReference>
<evidence type="ECO:0000256" key="3">
    <source>
        <dbReference type="SAM" id="SignalP"/>
    </source>
</evidence>
<feature type="signal peptide" evidence="3">
    <location>
        <begin position="1"/>
        <end position="24"/>
    </location>
</feature>
<dbReference type="EC" id="1.15.1.1" evidence="2"/>
<keyword evidence="2" id="KW-0862">Zinc</keyword>
<evidence type="ECO:0000259" key="4">
    <source>
        <dbReference type="Pfam" id="PF00080"/>
    </source>
</evidence>
<dbReference type="InterPro" id="IPR036423">
    <property type="entry name" value="SOD-like_Cu/Zn_dom_sf"/>
</dbReference>
<keyword evidence="2" id="KW-0186">Copper</keyword>
<organism evidence="5 6">
    <name type="scientific">Cereibacter johrii</name>
    <dbReference type="NCBI Taxonomy" id="445629"/>
    <lineage>
        <taxon>Bacteria</taxon>
        <taxon>Pseudomonadati</taxon>
        <taxon>Pseudomonadota</taxon>
        <taxon>Alphaproteobacteria</taxon>
        <taxon>Rhodobacterales</taxon>
        <taxon>Paracoccaceae</taxon>
        <taxon>Cereibacter</taxon>
    </lineage>
</organism>
<dbReference type="EMBL" id="PZZW01000001">
    <property type="protein sequence ID" value="PTM81215.1"/>
    <property type="molecule type" value="Genomic_DNA"/>
</dbReference>
<comment type="cofactor">
    <cofactor evidence="2">
        <name>Cu cation</name>
        <dbReference type="ChEBI" id="CHEBI:23378"/>
    </cofactor>
    <text evidence="2">Binds 1 copper ion per subunit.</text>
</comment>